<keyword evidence="1" id="KW-0732">Signal</keyword>
<proteinExistence type="predicted"/>
<dbReference type="Pfam" id="PF20133">
    <property type="entry name" value="HHL1-like"/>
    <property type="match status" value="1"/>
</dbReference>
<gene>
    <name evidence="2" type="ORF">KFE25_002545</name>
</gene>
<dbReference type="PANTHER" id="PTHR48191">
    <property type="entry name" value="PROTEIN HHL1 CHLOROPLASTIC"/>
    <property type="match status" value="1"/>
</dbReference>
<dbReference type="AlphaFoldDB" id="A0A8J5X4G5"/>
<keyword evidence="3" id="KW-1185">Reference proteome</keyword>
<protein>
    <submittedName>
        <fullName evidence="2">Uncharacterized protein</fullName>
    </submittedName>
</protein>
<feature type="signal peptide" evidence="1">
    <location>
        <begin position="1"/>
        <end position="18"/>
    </location>
</feature>
<evidence type="ECO:0000313" key="3">
    <source>
        <dbReference type="Proteomes" id="UP000751190"/>
    </source>
</evidence>
<reference evidence="2" key="1">
    <citation type="submission" date="2021-05" db="EMBL/GenBank/DDBJ databases">
        <title>The genome of the haptophyte Pavlova lutheri (Diacronema luteri, Pavlovales) - a model for lipid biosynthesis in eukaryotic algae.</title>
        <authorList>
            <person name="Hulatt C.J."/>
            <person name="Posewitz M.C."/>
        </authorList>
    </citation>
    <scope>NUCLEOTIDE SEQUENCE</scope>
    <source>
        <strain evidence="2">NIVA-4/92</strain>
    </source>
</reference>
<dbReference type="OMA" id="QQMMDSQ"/>
<sequence length="219" mass="23620">MLMLVNLALAFVQPHAAAVGRAGSSHVVTARSARSCVEMARGKPPAFMDPSRQGGRAGGPMPMPEDGIPAFMLYVRAPSIGMWYPVSMLKGDKPTRALVDAIANNGIGAEMARAQVNEGLAKSVFAPVQLKQLTDGVLKQYKVLKDSRDSLQWGYKIQDKYLQDKIKEGALPEPKITILTVEMTADRVDQAKSAVSKTLDNVWKAVTGSGKVDKPAEEK</sequence>
<dbReference type="PANTHER" id="PTHR48191:SF2">
    <property type="entry name" value="PROTEIN HHL1, CHLOROPLASTIC"/>
    <property type="match status" value="1"/>
</dbReference>
<evidence type="ECO:0000313" key="2">
    <source>
        <dbReference type="EMBL" id="KAG8459138.1"/>
    </source>
</evidence>
<dbReference type="Proteomes" id="UP000751190">
    <property type="component" value="Unassembled WGS sequence"/>
</dbReference>
<feature type="chain" id="PRO_5035290539" evidence="1">
    <location>
        <begin position="19"/>
        <end position="219"/>
    </location>
</feature>
<organism evidence="2 3">
    <name type="scientific">Diacronema lutheri</name>
    <name type="common">Unicellular marine alga</name>
    <name type="synonym">Monochrysis lutheri</name>
    <dbReference type="NCBI Taxonomy" id="2081491"/>
    <lineage>
        <taxon>Eukaryota</taxon>
        <taxon>Haptista</taxon>
        <taxon>Haptophyta</taxon>
        <taxon>Pavlovophyceae</taxon>
        <taxon>Pavlovales</taxon>
        <taxon>Pavlovaceae</taxon>
        <taxon>Diacronema</taxon>
    </lineage>
</organism>
<name>A0A8J5X4G5_DIALT</name>
<evidence type="ECO:0000256" key="1">
    <source>
        <dbReference type="SAM" id="SignalP"/>
    </source>
</evidence>
<comment type="caution">
    <text evidence="2">The sequence shown here is derived from an EMBL/GenBank/DDBJ whole genome shotgun (WGS) entry which is preliminary data.</text>
</comment>
<dbReference type="InterPro" id="IPR045388">
    <property type="entry name" value="HHL1-like"/>
</dbReference>
<accession>A0A8J5X4G5</accession>
<dbReference type="EMBL" id="JAGTXO010000044">
    <property type="protein sequence ID" value="KAG8459138.1"/>
    <property type="molecule type" value="Genomic_DNA"/>
</dbReference>
<dbReference type="OrthoDB" id="5077at2759"/>